<dbReference type="EMBL" id="PDND01000071">
    <property type="protein sequence ID" value="PGH33141.1"/>
    <property type="molecule type" value="Genomic_DNA"/>
</dbReference>
<reference evidence="2 3" key="1">
    <citation type="submission" date="2017-10" db="EMBL/GenBank/DDBJ databases">
        <title>Comparative genomics in systemic dimorphic fungi from Ajellomycetaceae.</title>
        <authorList>
            <person name="Munoz J.F."/>
            <person name="Mcewen J.G."/>
            <person name="Clay O.K."/>
            <person name="Cuomo C.A."/>
        </authorList>
    </citation>
    <scope>NUCLEOTIDE SEQUENCE [LARGE SCALE GENOMIC DNA]</scope>
    <source>
        <strain evidence="2 3">UAMH4076</strain>
    </source>
</reference>
<proteinExistence type="predicted"/>
<evidence type="ECO:0000313" key="2">
    <source>
        <dbReference type="EMBL" id="PGH33141.1"/>
    </source>
</evidence>
<sequence>MEDSFPPLPGVTGPNGLMSGGEMAASTRQQVGEGRLNVKKTRIICSNIDVVLEFSASSSSRSQKLAPTRYLMGVSSTALKESSMYFRVILDPDKFREGRELFEKTAQLDYKYGAGEVSMNDAATFTELPAISVELPPLAGVFDKADLIETFLKVLHFGSTKSHSVHQTQEILDHLAKKSISFVANLIVLSDRFGGQQALGQALNMPLSGVSRSVGQTLMSKTLRRLQTSQIEDEERTRQAIYFASFLGYNDGIVAFTHRLIIDGSKEWIYGGRDGWVGIDRPLWWHLPQGIEDETRFRHQSILDTITDLQSHFLRAYGALPPESSHSSQIKGLTTSALPLPPPQHPSKLQCRRMYENSRACDSFHLGEIIRFFTTRTKTLHLESTLSSQTHNSDSDSDSRSEVDNEEHINPQYPNHTNLAQSPTPPTNIPTLLASLRQCPEYQIDPNHVGCGLRRRLLPALDCLANFTTNSHSAVGICPTHYNNNTNTNNPSSSTTTKHKSLGSWRNHKFREAVMVSIGAGKVDSIIYANDGRANGALAETCTCVGNAELARAVFTARRRVWNL</sequence>
<evidence type="ECO:0008006" key="4">
    <source>
        <dbReference type="Google" id="ProtNLM"/>
    </source>
</evidence>
<feature type="region of interest" description="Disordered" evidence="1">
    <location>
        <begin position="325"/>
        <end position="348"/>
    </location>
</feature>
<dbReference type="Proteomes" id="UP000226031">
    <property type="component" value="Unassembled WGS sequence"/>
</dbReference>
<evidence type="ECO:0000256" key="1">
    <source>
        <dbReference type="SAM" id="MobiDB-lite"/>
    </source>
</evidence>
<feature type="compositionally biased region" description="Basic and acidic residues" evidence="1">
    <location>
        <begin position="393"/>
        <end position="409"/>
    </location>
</feature>
<comment type="caution">
    <text evidence="2">The sequence shown here is derived from an EMBL/GenBank/DDBJ whole genome shotgun (WGS) entry which is preliminary data.</text>
</comment>
<organism evidence="2 3">
    <name type="scientific">[Emmonsia] crescens</name>
    <dbReference type="NCBI Taxonomy" id="73230"/>
    <lineage>
        <taxon>Eukaryota</taxon>
        <taxon>Fungi</taxon>
        <taxon>Dikarya</taxon>
        <taxon>Ascomycota</taxon>
        <taxon>Pezizomycotina</taxon>
        <taxon>Eurotiomycetes</taxon>
        <taxon>Eurotiomycetidae</taxon>
        <taxon>Onygenales</taxon>
        <taxon>Ajellomycetaceae</taxon>
        <taxon>Emergomyces</taxon>
    </lineage>
</organism>
<feature type="region of interest" description="Disordered" evidence="1">
    <location>
        <begin position="384"/>
        <end position="431"/>
    </location>
</feature>
<accession>A0A2B7ZIE9</accession>
<gene>
    <name evidence="2" type="ORF">GX50_04048</name>
</gene>
<dbReference type="AlphaFoldDB" id="A0A2B7ZIE9"/>
<protein>
    <recommendedName>
        <fullName evidence="4">BTB domain-containing protein</fullName>
    </recommendedName>
</protein>
<name>A0A2B7ZIE9_9EURO</name>
<feature type="compositionally biased region" description="Polar residues" evidence="1">
    <location>
        <begin position="412"/>
        <end position="422"/>
    </location>
</feature>
<feature type="compositionally biased region" description="Polar residues" evidence="1">
    <location>
        <begin position="325"/>
        <end position="337"/>
    </location>
</feature>
<dbReference type="VEuPathDB" id="FungiDB:EMCG_01098"/>
<keyword evidence="3" id="KW-1185">Reference proteome</keyword>
<evidence type="ECO:0000313" key="3">
    <source>
        <dbReference type="Proteomes" id="UP000226031"/>
    </source>
</evidence>
<feature type="region of interest" description="Disordered" evidence="1">
    <location>
        <begin position="1"/>
        <end position="21"/>
    </location>
</feature>